<dbReference type="GO" id="GO:0005634">
    <property type="term" value="C:nucleus"/>
    <property type="evidence" value="ECO:0007669"/>
    <property type="project" value="TreeGrafter"/>
</dbReference>
<dbReference type="FunFam" id="3.10.260.20:FF:000002">
    <property type="entry name" value="SKI-like oncogene a"/>
    <property type="match status" value="1"/>
</dbReference>
<dbReference type="Gene3D" id="3.10.390.10">
    <property type="entry name" value="SAND domain-like"/>
    <property type="match status" value="1"/>
</dbReference>
<feature type="compositionally biased region" description="Acidic residues" evidence="3">
    <location>
        <begin position="60"/>
        <end position="69"/>
    </location>
</feature>
<dbReference type="Proteomes" id="UP000694412">
    <property type="component" value="Chromosome 9"/>
</dbReference>
<name>A0A8C2U7M4_COTJA</name>
<dbReference type="GO" id="GO:0030514">
    <property type="term" value="P:negative regulation of BMP signaling pathway"/>
    <property type="evidence" value="ECO:0007669"/>
    <property type="project" value="TreeGrafter"/>
</dbReference>
<dbReference type="PANTHER" id="PTHR10005:SF3">
    <property type="entry name" value="SKI-LIKE PROTEIN"/>
    <property type="match status" value="1"/>
</dbReference>
<keyword evidence="6" id="KW-1185">Reference proteome</keyword>
<dbReference type="Ensembl" id="ENSCJPT00005030815.1">
    <property type="protein sequence ID" value="ENSCJPP00005022505.1"/>
    <property type="gene ID" value="ENSCJPG00005017905.1"/>
</dbReference>
<dbReference type="Pfam" id="PF08782">
    <property type="entry name" value="c-SKI_SMAD_bind"/>
    <property type="match status" value="1"/>
</dbReference>
<protein>
    <submittedName>
        <fullName evidence="5">SKI like proto-onco</fullName>
    </submittedName>
</protein>
<evidence type="ECO:0000313" key="6">
    <source>
        <dbReference type="Proteomes" id="UP000694412"/>
    </source>
</evidence>
<evidence type="ECO:0000256" key="3">
    <source>
        <dbReference type="SAM" id="MobiDB-lite"/>
    </source>
</evidence>
<feature type="compositionally biased region" description="Polar residues" evidence="3">
    <location>
        <begin position="73"/>
        <end position="83"/>
    </location>
</feature>
<dbReference type="GO" id="GO:0000978">
    <property type="term" value="F:RNA polymerase II cis-regulatory region sequence-specific DNA binding"/>
    <property type="evidence" value="ECO:0007669"/>
    <property type="project" value="TreeGrafter"/>
</dbReference>
<sequence length="690" mass="78277">MESPQTNFPLGLVSEQKRSGIQEDGSPPLKKLMTEMHVNSPVRVVINKLPTIKKENLDEYDETSVEADGESAKPNSSSISEPLNLNPGLKHTLAQFHLSSQSSLGGPAAFSARYSQESMSPTVFLPLPSPQILSAPLLIPPDSSTELTQTVLEGESISCFKVGGEKRLCLPQVLNSVLRDFSLQQINTVCDELYIYCSRCTSDQLHILKVLGILPFNAPSCGLITLTDAQRLCNALLRPRTFPQNSSFLPAKNTLAQLKETGSAFEVEHECLGKCQGLFAPQFYLAPDDPCIQCLECYGMFSPQTFVMHSHRSPDKRTCHWGFESAKWHCYLHINQKYLGTSEERELKHLLEEMKEKFSEKNQKRTRSKVDSQQSLELSQWYPVIKQEAEADPQPPSFFHPSYYLYMCDKVVAPNVSLASQYKDVTKTTVKASEVIKSSSGLSEKKLSIGKHKKPASYPELSLEEQEKIDLKTGLEQHKRLDPIVSAHCARGGKSERVSSKSIRVSRCVGVGNDGRTLSPTLMKDISCEDDKGRIMEEVMKTYIKQQEKLNTILRRKQQLQMEVEMLNNSKAMKELSEEQQNLQKELESLQTEHAQRMEEFYFEQRDLEKKLDQMMKQKCTCDSSSEKDKEAEYAAQLAELRQRLDHAEADRQELQDELRQEREAREKLEMMIKELKLQILKSSKHGNGK</sequence>
<dbReference type="OrthoDB" id="3938623at2759"/>
<dbReference type="Pfam" id="PF02437">
    <property type="entry name" value="Ski_Sno_DHD"/>
    <property type="match status" value="1"/>
</dbReference>
<accession>A0A8C2U7M4</accession>
<dbReference type="Gene3D" id="3.10.260.20">
    <property type="entry name" value="Ski"/>
    <property type="match status" value="1"/>
</dbReference>
<reference evidence="5" key="1">
    <citation type="submission" date="2015-11" db="EMBL/GenBank/DDBJ databases">
        <authorList>
            <consortium name="International Coturnix japonica Genome Analysis Consortium"/>
            <person name="Warren W."/>
            <person name="Burt D.W."/>
            <person name="Antin P.B."/>
            <person name="Lanford R."/>
            <person name="Gros J."/>
            <person name="Wilson R.K."/>
        </authorList>
    </citation>
    <scope>NUCLEOTIDE SEQUENCE [LARGE SCALE GENOMIC DNA]</scope>
</reference>
<dbReference type="GO" id="GO:0005737">
    <property type="term" value="C:cytoplasm"/>
    <property type="evidence" value="ECO:0007669"/>
    <property type="project" value="TreeGrafter"/>
</dbReference>
<dbReference type="GeneID" id="107318322"/>
<evidence type="ECO:0000313" key="5">
    <source>
        <dbReference type="Ensembl" id="ENSCJPP00005022506.1"/>
    </source>
</evidence>
<dbReference type="Ensembl" id="ENSCJPT00005030816.1">
    <property type="protein sequence ID" value="ENSCJPP00005022506.1"/>
    <property type="gene ID" value="ENSCJPG00005017905.1"/>
</dbReference>
<feature type="coiled-coil region" evidence="2">
    <location>
        <begin position="631"/>
        <end position="679"/>
    </location>
</feature>
<evidence type="ECO:0000256" key="2">
    <source>
        <dbReference type="SAM" id="Coils"/>
    </source>
</evidence>
<feature type="domain" description="c-SKI SMAD4-binding" evidence="4">
    <location>
        <begin position="264"/>
        <end position="359"/>
    </location>
</feature>
<evidence type="ECO:0000256" key="1">
    <source>
        <dbReference type="ARBA" id="ARBA00009513"/>
    </source>
</evidence>
<dbReference type="GeneTree" id="ENSGT00940000158435"/>
<dbReference type="InterPro" id="IPR037000">
    <property type="entry name" value="Ski_DNA-bd_sf"/>
</dbReference>
<dbReference type="GO" id="GO:0005667">
    <property type="term" value="C:transcription regulator complex"/>
    <property type="evidence" value="ECO:0007669"/>
    <property type="project" value="TreeGrafter"/>
</dbReference>
<dbReference type="GO" id="GO:0030512">
    <property type="term" value="P:negative regulation of transforming growth factor beta receptor signaling pathway"/>
    <property type="evidence" value="ECO:0007669"/>
    <property type="project" value="TreeGrafter"/>
</dbReference>
<keyword evidence="2" id="KW-0175">Coiled coil</keyword>
<dbReference type="RefSeq" id="XP_015727462.1">
    <property type="nucleotide sequence ID" value="XM_015871976.2"/>
</dbReference>
<dbReference type="FunFam" id="3.10.390.10:FF:000002">
    <property type="entry name" value="Putative ski oncogene"/>
    <property type="match status" value="1"/>
</dbReference>
<dbReference type="SUPFAM" id="SSF63763">
    <property type="entry name" value="SAND domain-like"/>
    <property type="match status" value="1"/>
</dbReference>
<dbReference type="GO" id="GO:0000981">
    <property type="term" value="F:DNA-binding transcription factor activity, RNA polymerase II-specific"/>
    <property type="evidence" value="ECO:0007669"/>
    <property type="project" value="TreeGrafter"/>
</dbReference>
<dbReference type="InterPro" id="IPR003380">
    <property type="entry name" value="SKI/SNO/DAC"/>
</dbReference>
<gene>
    <name evidence="5" type="primary">SKIL</name>
</gene>
<proteinExistence type="inferred from homology"/>
<dbReference type="CDD" id="cd21084">
    <property type="entry name" value="DHD_Sno"/>
    <property type="match status" value="1"/>
</dbReference>
<dbReference type="AlphaFoldDB" id="A0A8C2U7M4"/>
<feature type="region of interest" description="Disordered" evidence="3">
    <location>
        <begin position="60"/>
        <end position="84"/>
    </location>
</feature>
<dbReference type="GO" id="GO:0000122">
    <property type="term" value="P:negative regulation of transcription by RNA polymerase II"/>
    <property type="evidence" value="ECO:0007669"/>
    <property type="project" value="TreeGrafter"/>
</dbReference>
<dbReference type="InterPro" id="IPR009061">
    <property type="entry name" value="DNA-bd_dom_put_sf"/>
</dbReference>
<dbReference type="InterPro" id="IPR010919">
    <property type="entry name" value="SAND-like_dom_sf"/>
</dbReference>
<dbReference type="InterPro" id="IPR023216">
    <property type="entry name" value="Tscrpt_reg_SKI_SnoN"/>
</dbReference>
<dbReference type="SUPFAM" id="SSF46955">
    <property type="entry name" value="Putative DNA-binding domain"/>
    <property type="match status" value="1"/>
</dbReference>
<feature type="coiled-coil region" evidence="2">
    <location>
        <begin position="543"/>
        <end position="600"/>
    </location>
</feature>
<dbReference type="CTD" id="6498"/>
<comment type="similarity">
    <text evidence="1">Belongs to the SKI family.</text>
</comment>
<evidence type="ECO:0000259" key="4">
    <source>
        <dbReference type="SMART" id="SM01046"/>
    </source>
</evidence>
<reference evidence="5" key="2">
    <citation type="submission" date="2025-05" db="UniProtKB">
        <authorList>
            <consortium name="Ensembl"/>
        </authorList>
    </citation>
    <scope>IDENTIFICATION</scope>
</reference>
<dbReference type="InterPro" id="IPR014890">
    <property type="entry name" value="c-SKI_SMAD4-bd_dom"/>
</dbReference>
<dbReference type="PANTHER" id="PTHR10005">
    <property type="entry name" value="SKI ONCOGENE-RELATED"/>
    <property type="match status" value="1"/>
</dbReference>
<dbReference type="GO" id="GO:0046332">
    <property type="term" value="F:SMAD binding"/>
    <property type="evidence" value="ECO:0007669"/>
    <property type="project" value="InterPro"/>
</dbReference>
<dbReference type="SMART" id="SM01046">
    <property type="entry name" value="c-SKI_SMAD_bind"/>
    <property type="match status" value="1"/>
</dbReference>
<feature type="region of interest" description="Disordered" evidence="3">
    <location>
        <begin position="1"/>
        <end position="28"/>
    </location>
</feature>
<organism evidence="5 6">
    <name type="scientific">Coturnix japonica</name>
    <name type="common">Japanese quail</name>
    <name type="synonym">Coturnix coturnix japonica</name>
    <dbReference type="NCBI Taxonomy" id="93934"/>
    <lineage>
        <taxon>Eukaryota</taxon>
        <taxon>Metazoa</taxon>
        <taxon>Chordata</taxon>
        <taxon>Craniata</taxon>
        <taxon>Vertebrata</taxon>
        <taxon>Euteleostomi</taxon>
        <taxon>Archelosauria</taxon>
        <taxon>Archosauria</taxon>
        <taxon>Dinosauria</taxon>
        <taxon>Saurischia</taxon>
        <taxon>Theropoda</taxon>
        <taxon>Coelurosauria</taxon>
        <taxon>Aves</taxon>
        <taxon>Neognathae</taxon>
        <taxon>Galloanserae</taxon>
        <taxon>Galliformes</taxon>
        <taxon>Phasianidae</taxon>
        <taxon>Perdicinae</taxon>
        <taxon>Coturnix</taxon>
    </lineage>
</organism>